<gene>
    <name evidence="1" type="ORF">E4K67_16455</name>
</gene>
<accession>A0A4Z0R2W9</accession>
<reference evidence="1 2" key="1">
    <citation type="submission" date="2019-03" db="EMBL/GenBank/DDBJ databases">
        <title>Draft Genome Sequence of Desulfosporosinus fructosivorans Strain 63.6F, Isolated from Marine Sediment in the Baltic Sea.</title>
        <authorList>
            <person name="Hausmann B."/>
            <person name="Vandieken V."/>
            <person name="Pjevac P."/>
            <person name="Schreck K."/>
            <person name="Herbold C.W."/>
            <person name="Loy A."/>
        </authorList>
    </citation>
    <scope>NUCLEOTIDE SEQUENCE [LARGE SCALE GENOMIC DNA]</scope>
    <source>
        <strain evidence="1 2">63.6F</strain>
    </source>
</reference>
<dbReference type="AlphaFoldDB" id="A0A4Z0R2W9"/>
<dbReference type="Gene3D" id="1.20.1260.120">
    <property type="entry name" value="Protein of unknown function DUF2935"/>
    <property type="match status" value="1"/>
</dbReference>
<sequence length="178" mass="20168">MGRKISVTDFVRLSLESNLFFLRIMKEHSLFLEAGFLPIDSDLARQADQFKEQFNALLREAVSLANRNVSRVVLSSGEVVTDKTLRAEQKTIELSGIPIDTELTLDELMLEPGASDPSLETAVANLNQRAIALTQELIQFKTRILNQMLSCTLFTFNYPLLIDHIRREALFFVEVHGK</sequence>
<comment type="caution">
    <text evidence="1">The sequence shown here is derived from an EMBL/GenBank/DDBJ whole genome shotgun (WGS) entry which is preliminary data.</text>
</comment>
<dbReference type="Pfam" id="PF11155">
    <property type="entry name" value="DUF2935"/>
    <property type="match status" value="1"/>
</dbReference>
<dbReference type="EMBL" id="SPQQ01000005">
    <property type="protein sequence ID" value="TGE37411.1"/>
    <property type="molecule type" value="Genomic_DNA"/>
</dbReference>
<protein>
    <submittedName>
        <fullName evidence="1">DUF2935 domain-containing protein</fullName>
    </submittedName>
</protein>
<dbReference type="InterPro" id="IPR021328">
    <property type="entry name" value="CotB-like"/>
</dbReference>
<evidence type="ECO:0000313" key="1">
    <source>
        <dbReference type="EMBL" id="TGE37411.1"/>
    </source>
</evidence>
<dbReference type="Proteomes" id="UP000298460">
    <property type="component" value="Unassembled WGS sequence"/>
</dbReference>
<proteinExistence type="predicted"/>
<dbReference type="OrthoDB" id="1633927at2"/>
<name>A0A4Z0R2W9_9FIRM</name>
<keyword evidence="2" id="KW-1185">Reference proteome</keyword>
<dbReference type="SUPFAM" id="SSF158430">
    <property type="entry name" value="Bacillus cereus metalloprotein-like"/>
    <property type="match status" value="1"/>
</dbReference>
<evidence type="ECO:0000313" key="2">
    <source>
        <dbReference type="Proteomes" id="UP000298460"/>
    </source>
</evidence>
<organism evidence="1 2">
    <name type="scientific">Desulfosporosinus fructosivorans</name>
    <dbReference type="NCBI Taxonomy" id="2018669"/>
    <lineage>
        <taxon>Bacteria</taxon>
        <taxon>Bacillati</taxon>
        <taxon>Bacillota</taxon>
        <taxon>Clostridia</taxon>
        <taxon>Eubacteriales</taxon>
        <taxon>Desulfitobacteriaceae</taxon>
        <taxon>Desulfosporosinus</taxon>
    </lineage>
</organism>